<dbReference type="GO" id="GO:0008270">
    <property type="term" value="F:zinc ion binding"/>
    <property type="evidence" value="ECO:0007669"/>
    <property type="project" value="UniProtKB-KW"/>
</dbReference>
<gene>
    <name evidence="3" type="ORF">RMAR00112_LOCUS35489</name>
</gene>
<proteinExistence type="predicted"/>
<evidence type="ECO:0000313" key="3">
    <source>
        <dbReference type="EMBL" id="CAE0067410.1"/>
    </source>
</evidence>
<reference evidence="3" key="1">
    <citation type="submission" date="2021-01" db="EMBL/GenBank/DDBJ databases">
        <authorList>
            <person name="Corre E."/>
            <person name="Pelletier E."/>
            <person name="Niang G."/>
            <person name="Scheremetjew M."/>
            <person name="Finn R."/>
            <person name="Kale V."/>
            <person name="Holt S."/>
            <person name="Cochrane G."/>
            <person name="Meng A."/>
            <person name="Brown T."/>
            <person name="Cohen L."/>
        </authorList>
    </citation>
    <scope>NUCLEOTIDE SEQUENCE</scope>
    <source>
        <strain evidence="3">CCMP 769</strain>
    </source>
</reference>
<dbReference type="AlphaFoldDB" id="A0A7S3EP48"/>
<organism evidence="3">
    <name type="scientific">Rhodosorus marinus</name>
    <dbReference type="NCBI Taxonomy" id="101924"/>
    <lineage>
        <taxon>Eukaryota</taxon>
        <taxon>Rhodophyta</taxon>
        <taxon>Stylonematophyceae</taxon>
        <taxon>Stylonematales</taxon>
        <taxon>Stylonemataceae</taxon>
        <taxon>Rhodosorus</taxon>
    </lineage>
</organism>
<dbReference type="EMBL" id="HBHW01045743">
    <property type="protein sequence ID" value="CAE0067410.1"/>
    <property type="molecule type" value="Transcribed_RNA"/>
</dbReference>
<feature type="domain" description="RING-type" evidence="2">
    <location>
        <begin position="247"/>
        <end position="284"/>
    </location>
</feature>
<keyword evidence="1" id="KW-0479">Metal-binding</keyword>
<evidence type="ECO:0000259" key="2">
    <source>
        <dbReference type="PROSITE" id="PS50089"/>
    </source>
</evidence>
<dbReference type="SUPFAM" id="SSF57850">
    <property type="entry name" value="RING/U-box"/>
    <property type="match status" value="1"/>
</dbReference>
<accession>A0A7S3EP48</accession>
<dbReference type="Pfam" id="PF13920">
    <property type="entry name" value="zf-C3HC4_3"/>
    <property type="match status" value="1"/>
</dbReference>
<evidence type="ECO:0000256" key="1">
    <source>
        <dbReference type="PROSITE-ProRule" id="PRU00175"/>
    </source>
</evidence>
<dbReference type="Gene3D" id="3.30.40.10">
    <property type="entry name" value="Zinc/RING finger domain, C3HC4 (zinc finger)"/>
    <property type="match status" value="1"/>
</dbReference>
<dbReference type="InterPro" id="IPR013083">
    <property type="entry name" value="Znf_RING/FYVE/PHD"/>
</dbReference>
<sequence length="328" mass="37100">MEGKNILDFDVWKKSKKSSVKNDQLLTLDSELRRVRKTVRNCDKALTNATEKVQSIYKTFESYEALYRFPVSVVGKANDVIEACGKISSDTESCMGMLDSLRVPSDSLLNSEEKSVLKKLKENKLSVRILLLQVQSKTHVQETFMINTVAAHAQNRLDELHKTVERYCGDLSIKDTNSDYSLQSDLCDKLSELEDMHLDWRAGRNQSWSIVQGRKKRMIRTVIVLMDAESGLRSKLDVLGARGGGYCVVCETDYELRVSPCGHVCCKACWSDWLEKSETCPMCRRAVSARELRVCSLATWEMVGPMSCRFEKRLSQMTCLSCIGSATT</sequence>
<dbReference type="InterPro" id="IPR001841">
    <property type="entry name" value="Znf_RING"/>
</dbReference>
<dbReference type="PROSITE" id="PS50089">
    <property type="entry name" value="ZF_RING_2"/>
    <property type="match status" value="1"/>
</dbReference>
<keyword evidence="1" id="KW-0863">Zinc-finger</keyword>
<dbReference type="SMART" id="SM00184">
    <property type="entry name" value="RING"/>
    <property type="match status" value="1"/>
</dbReference>
<protein>
    <recommendedName>
        <fullName evidence="2">RING-type domain-containing protein</fullName>
    </recommendedName>
</protein>
<name>A0A7S3EP48_9RHOD</name>
<keyword evidence="1" id="KW-0862">Zinc</keyword>